<feature type="non-terminal residue" evidence="1">
    <location>
        <position position="1"/>
    </location>
</feature>
<dbReference type="Gene3D" id="3.40.50.300">
    <property type="entry name" value="P-loop containing nucleotide triphosphate hydrolases"/>
    <property type="match status" value="1"/>
</dbReference>
<gene>
    <name evidence="1" type="ORF">CPB83DRAFT_852026</name>
</gene>
<organism evidence="1 2">
    <name type="scientific">Crepidotus variabilis</name>
    <dbReference type="NCBI Taxonomy" id="179855"/>
    <lineage>
        <taxon>Eukaryota</taxon>
        <taxon>Fungi</taxon>
        <taxon>Dikarya</taxon>
        <taxon>Basidiomycota</taxon>
        <taxon>Agaricomycotina</taxon>
        <taxon>Agaricomycetes</taxon>
        <taxon>Agaricomycetidae</taxon>
        <taxon>Agaricales</taxon>
        <taxon>Agaricineae</taxon>
        <taxon>Crepidotaceae</taxon>
        <taxon>Crepidotus</taxon>
    </lineage>
</organism>
<dbReference type="GO" id="GO:0016787">
    <property type="term" value="F:hydrolase activity"/>
    <property type="evidence" value="ECO:0007669"/>
    <property type="project" value="UniProtKB-KW"/>
</dbReference>
<reference evidence="1" key="1">
    <citation type="submission" date="2020-11" db="EMBL/GenBank/DDBJ databases">
        <authorList>
            <consortium name="DOE Joint Genome Institute"/>
            <person name="Ahrendt S."/>
            <person name="Riley R."/>
            <person name="Andreopoulos W."/>
            <person name="Labutti K."/>
            <person name="Pangilinan J."/>
            <person name="Ruiz-Duenas F.J."/>
            <person name="Barrasa J.M."/>
            <person name="Sanchez-Garcia M."/>
            <person name="Camarero S."/>
            <person name="Miyauchi S."/>
            <person name="Serrano A."/>
            <person name="Linde D."/>
            <person name="Babiker R."/>
            <person name="Drula E."/>
            <person name="Ayuso-Fernandez I."/>
            <person name="Pacheco R."/>
            <person name="Padilla G."/>
            <person name="Ferreira P."/>
            <person name="Barriuso J."/>
            <person name="Kellner H."/>
            <person name="Castanera R."/>
            <person name="Alfaro M."/>
            <person name="Ramirez L."/>
            <person name="Pisabarro A.G."/>
            <person name="Kuo A."/>
            <person name="Tritt A."/>
            <person name="Lipzen A."/>
            <person name="He G."/>
            <person name="Yan M."/>
            <person name="Ng V."/>
            <person name="Cullen D."/>
            <person name="Martin F."/>
            <person name="Rosso M.-N."/>
            <person name="Henrissat B."/>
            <person name="Hibbett D."/>
            <person name="Martinez A.T."/>
            <person name="Grigoriev I.V."/>
        </authorList>
    </citation>
    <scope>NUCLEOTIDE SEQUENCE</scope>
    <source>
        <strain evidence="1">CBS 506.95</strain>
    </source>
</reference>
<dbReference type="PANTHER" id="PTHR10285">
    <property type="entry name" value="URIDINE KINASE"/>
    <property type="match status" value="1"/>
</dbReference>
<dbReference type="InterPro" id="IPR027417">
    <property type="entry name" value="P-loop_NTPase"/>
</dbReference>
<dbReference type="OrthoDB" id="347435at2759"/>
<dbReference type="SUPFAM" id="SSF52540">
    <property type="entry name" value="P-loop containing nucleoside triphosphate hydrolases"/>
    <property type="match status" value="1"/>
</dbReference>
<dbReference type="Proteomes" id="UP000807306">
    <property type="component" value="Unassembled WGS sequence"/>
</dbReference>
<name>A0A9P6EIV3_9AGAR</name>
<dbReference type="AlphaFoldDB" id="A0A9P6EIV3"/>
<proteinExistence type="predicted"/>
<accession>A0A9P6EIV3</accession>
<evidence type="ECO:0000313" key="1">
    <source>
        <dbReference type="EMBL" id="KAF9529705.1"/>
    </source>
</evidence>
<comment type="caution">
    <text evidence="1">The sequence shown here is derived from an EMBL/GenBank/DDBJ whole genome shotgun (WGS) entry which is preliminary data.</text>
</comment>
<sequence length="265" mass="29096">MSGRSVVDLAAQHILGHLTNGRPLFVALQGPQGSGKSYLAAKLQTNLESSPHSLGVAVLSIDDLYLPHDALAKLAQSDNLLWKGRGLPGTHDVALGIDILKALKSGRCQIELPRFDKSLHNGEGDRLPLDGTGIVIYQPPPLDIVILEGWFVGFSSIPKDEVYVRWHGVWNDEREKLGLTEAELGTLANVEDVNEQLKSYEEIWQFFDVFIQLKAIPPASATLSKYAVVYDWRLQQEHNMMAMNGGKGMNDAAVISFVTLAAQKT</sequence>
<keyword evidence="2" id="KW-1185">Reference proteome</keyword>
<keyword evidence="1" id="KW-0378">Hydrolase</keyword>
<evidence type="ECO:0000313" key="2">
    <source>
        <dbReference type="Proteomes" id="UP000807306"/>
    </source>
</evidence>
<dbReference type="EMBL" id="MU157844">
    <property type="protein sequence ID" value="KAF9529705.1"/>
    <property type="molecule type" value="Genomic_DNA"/>
</dbReference>
<protein>
    <submittedName>
        <fullName evidence="1">P-loop containing nucleoside triphosphate hydrolase protein</fullName>
    </submittedName>
</protein>